<dbReference type="InterPro" id="IPR036102">
    <property type="entry name" value="OsmC/Ohrsf"/>
</dbReference>
<dbReference type="PANTHER" id="PTHR39624:SF2">
    <property type="entry name" value="OSMC-LIKE PROTEIN"/>
    <property type="match status" value="1"/>
</dbReference>
<dbReference type="InterPro" id="IPR015946">
    <property type="entry name" value="KH_dom-like_a/b"/>
</dbReference>
<dbReference type="PANTHER" id="PTHR39624">
    <property type="entry name" value="PROTEIN INVOLVED IN RIMO-MEDIATED BETA-METHYLTHIOLATION OF RIBOSOMAL PROTEIN S12 YCAO"/>
    <property type="match status" value="1"/>
</dbReference>
<organism evidence="1 2">
    <name type="scientific">Flavobacterium agricola</name>
    <dbReference type="NCBI Taxonomy" id="2870839"/>
    <lineage>
        <taxon>Bacteria</taxon>
        <taxon>Pseudomonadati</taxon>
        <taxon>Bacteroidota</taxon>
        <taxon>Flavobacteriia</taxon>
        <taxon>Flavobacteriales</taxon>
        <taxon>Flavobacteriaceae</taxon>
        <taxon>Flavobacterium</taxon>
    </lineage>
</organism>
<dbReference type="Pfam" id="PF02566">
    <property type="entry name" value="OsmC"/>
    <property type="match status" value="1"/>
</dbReference>
<dbReference type="EMBL" id="CP081495">
    <property type="protein sequence ID" value="UYW02517.1"/>
    <property type="molecule type" value="Genomic_DNA"/>
</dbReference>
<accession>A0ABY6M3N2</accession>
<dbReference type="Gene3D" id="3.30.300.20">
    <property type="match status" value="1"/>
</dbReference>
<dbReference type="Proteomes" id="UP001163328">
    <property type="component" value="Chromosome"/>
</dbReference>
<sequence length="134" mass="14479">MSTSKVKYLGNLRTESTHLQSGATILTDAPTDNHGRGKAFSPTDMLANSLATCMLTVMGIKAETLGVDFTGATADVTKIMGTEPRRVTGIKVVLNMGIAADEKTKTILERTAFTCPVHFSLHPKIEKDITINWL</sequence>
<keyword evidence="2" id="KW-1185">Reference proteome</keyword>
<dbReference type="SUPFAM" id="SSF82784">
    <property type="entry name" value="OsmC-like"/>
    <property type="match status" value="1"/>
</dbReference>
<proteinExistence type="predicted"/>
<dbReference type="RefSeq" id="WP_264435083.1">
    <property type="nucleotide sequence ID" value="NZ_CP081495.1"/>
</dbReference>
<reference evidence="1" key="1">
    <citation type="submission" date="2021-08" db="EMBL/GenBank/DDBJ databases">
        <title>Flavobacterium sp. strain CC-SYL302.</title>
        <authorList>
            <person name="Lin S.-Y."/>
            <person name="Lee T.-H."/>
            <person name="Young C.-C."/>
        </authorList>
    </citation>
    <scope>NUCLEOTIDE SEQUENCE</scope>
    <source>
        <strain evidence="1">CC-SYL302</strain>
    </source>
</reference>
<dbReference type="InterPro" id="IPR003718">
    <property type="entry name" value="OsmC/Ohr_fam"/>
</dbReference>
<evidence type="ECO:0000313" key="2">
    <source>
        <dbReference type="Proteomes" id="UP001163328"/>
    </source>
</evidence>
<name>A0ABY6M3N2_9FLAO</name>
<evidence type="ECO:0000313" key="1">
    <source>
        <dbReference type="EMBL" id="UYW02517.1"/>
    </source>
</evidence>
<protein>
    <submittedName>
        <fullName evidence="1">OsmC family protein</fullName>
    </submittedName>
</protein>
<gene>
    <name evidence="1" type="ORF">K5I29_06485</name>
</gene>